<feature type="compositionally biased region" description="Low complexity" evidence="1">
    <location>
        <begin position="206"/>
        <end position="216"/>
    </location>
</feature>
<proteinExistence type="predicted"/>
<gene>
    <name evidence="2" type="ORF">BQ4739_LOCUS5324</name>
</gene>
<sequence>MACLGIACIPDDDWECSSCTALNQLGAGSNIVLECPQALYQDGPDPHLTQGLFNATIRSIEAAERDSSGLQRRAQLDVSNAPLPDSLKFYSKLTHKPLQRVPVESQQLCNLLCEQRGFQACSVVLCSSRYAMFGSCAAAADLASEAWLAGVGADDKARELLNTGLARELQLQGDAMHGATNKIRRKAAHKRKGTDAERTPKRQRNSSSTAAAAPPAQLGSSAAVVAIPAQPGSSTAAIPAQPGSSAAAIPVQPGSSAAVVAIPAQPGSRAAAIPVQPGSSAAAIPVQPGSSAAAAAYPPQEMRIMIGQ</sequence>
<feature type="compositionally biased region" description="Basic residues" evidence="1">
    <location>
        <begin position="182"/>
        <end position="192"/>
    </location>
</feature>
<feature type="region of interest" description="Disordered" evidence="1">
    <location>
        <begin position="172"/>
        <end position="216"/>
    </location>
</feature>
<protein>
    <submittedName>
        <fullName evidence="2">Uncharacterized protein</fullName>
    </submittedName>
</protein>
<dbReference type="Proteomes" id="UP000256970">
    <property type="component" value="Unassembled WGS sequence"/>
</dbReference>
<organism evidence="2 3">
    <name type="scientific">Tetradesmus obliquus</name>
    <name type="common">Green alga</name>
    <name type="synonym">Acutodesmus obliquus</name>
    <dbReference type="NCBI Taxonomy" id="3088"/>
    <lineage>
        <taxon>Eukaryota</taxon>
        <taxon>Viridiplantae</taxon>
        <taxon>Chlorophyta</taxon>
        <taxon>core chlorophytes</taxon>
        <taxon>Chlorophyceae</taxon>
        <taxon>CS clade</taxon>
        <taxon>Sphaeropleales</taxon>
        <taxon>Scenedesmaceae</taxon>
        <taxon>Tetradesmus</taxon>
    </lineage>
</organism>
<evidence type="ECO:0000313" key="2">
    <source>
        <dbReference type="EMBL" id="SZX64837.1"/>
    </source>
</evidence>
<feature type="non-terminal residue" evidence="2">
    <location>
        <position position="308"/>
    </location>
</feature>
<dbReference type="AlphaFoldDB" id="A0A383VH65"/>
<evidence type="ECO:0000256" key="1">
    <source>
        <dbReference type="SAM" id="MobiDB-lite"/>
    </source>
</evidence>
<evidence type="ECO:0000313" key="3">
    <source>
        <dbReference type="Proteomes" id="UP000256970"/>
    </source>
</evidence>
<dbReference type="EMBL" id="FNXT01000487">
    <property type="protein sequence ID" value="SZX64837.1"/>
    <property type="molecule type" value="Genomic_DNA"/>
</dbReference>
<keyword evidence="3" id="KW-1185">Reference proteome</keyword>
<name>A0A383VH65_TETOB</name>
<reference evidence="2 3" key="1">
    <citation type="submission" date="2016-10" db="EMBL/GenBank/DDBJ databases">
        <authorList>
            <person name="Cai Z."/>
        </authorList>
    </citation>
    <scope>NUCLEOTIDE SEQUENCE [LARGE SCALE GENOMIC DNA]</scope>
</reference>
<accession>A0A383VH65</accession>